<keyword evidence="2" id="KW-1185">Reference proteome</keyword>
<protein>
    <submittedName>
        <fullName evidence="1">Uncharacterized protein</fullName>
    </submittedName>
</protein>
<name>A0ACB9AYU4_ARCLA</name>
<evidence type="ECO:0000313" key="1">
    <source>
        <dbReference type="EMBL" id="KAI3714819.1"/>
    </source>
</evidence>
<dbReference type="Proteomes" id="UP001055879">
    <property type="component" value="Linkage Group LG07"/>
</dbReference>
<sequence length="105" mass="12173">MKKNIEVKLWGILKMKLEIDLNLHPVSSIRSWKSISTRKQVILFLSSSPSRLLHQKLEIDFNKKTGDYASVKSSTTAYCRLHNRHRRGSIYTSTITTISTIVDRR</sequence>
<proteinExistence type="predicted"/>
<reference evidence="2" key="1">
    <citation type="journal article" date="2022" name="Mol. Ecol. Resour.">
        <title>The genomes of chicory, endive, great burdock and yacon provide insights into Asteraceae palaeo-polyploidization history and plant inulin production.</title>
        <authorList>
            <person name="Fan W."/>
            <person name="Wang S."/>
            <person name="Wang H."/>
            <person name="Wang A."/>
            <person name="Jiang F."/>
            <person name="Liu H."/>
            <person name="Zhao H."/>
            <person name="Xu D."/>
            <person name="Zhang Y."/>
        </authorList>
    </citation>
    <scope>NUCLEOTIDE SEQUENCE [LARGE SCALE GENOMIC DNA]</scope>
    <source>
        <strain evidence="2">cv. Niubang</strain>
    </source>
</reference>
<dbReference type="EMBL" id="CM042053">
    <property type="protein sequence ID" value="KAI3714819.1"/>
    <property type="molecule type" value="Genomic_DNA"/>
</dbReference>
<organism evidence="1 2">
    <name type="scientific">Arctium lappa</name>
    <name type="common">Greater burdock</name>
    <name type="synonym">Lappa major</name>
    <dbReference type="NCBI Taxonomy" id="4217"/>
    <lineage>
        <taxon>Eukaryota</taxon>
        <taxon>Viridiplantae</taxon>
        <taxon>Streptophyta</taxon>
        <taxon>Embryophyta</taxon>
        <taxon>Tracheophyta</taxon>
        <taxon>Spermatophyta</taxon>
        <taxon>Magnoliopsida</taxon>
        <taxon>eudicotyledons</taxon>
        <taxon>Gunneridae</taxon>
        <taxon>Pentapetalae</taxon>
        <taxon>asterids</taxon>
        <taxon>campanulids</taxon>
        <taxon>Asterales</taxon>
        <taxon>Asteraceae</taxon>
        <taxon>Carduoideae</taxon>
        <taxon>Cardueae</taxon>
        <taxon>Arctiinae</taxon>
        <taxon>Arctium</taxon>
    </lineage>
</organism>
<gene>
    <name evidence="1" type="ORF">L6452_21779</name>
</gene>
<comment type="caution">
    <text evidence="1">The sequence shown here is derived from an EMBL/GenBank/DDBJ whole genome shotgun (WGS) entry which is preliminary data.</text>
</comment>
<accession>A0ACB9AYU4</accession>
<reference evidence="1 2" key="2">
    <citation type="journal article" date="2022" name="Mol. Ecol. Resour.">
        <title>The genomes of chicory, endive, great burdock and yacon provide insights into Asteraceae paleo-polyploidization history and plant inulin production.</title>
        <authorList>
            <person name="Fan W."/>
            <person name="Wang S."/>
            <person name="Wang H."/>
            <person name="Wang A."/>
            <person name="Jiang F."/>
            <person name="Liu H."/>
            <person name="Zhao H."/>
            <person name="Xu D."/>
            <person name="Zhang Y."/>
        </authorList>
    </citation>
    <scope>NUCLEOTIDE SEQUENCE [LARGE SCALE GENOMIC DNA]</scope>
    <source>
        <strain evidence="2">cv. Niubang</strain>
    </source>
</reference>
<evidence type="ECO:0000313" key="2">
    <source>
        <dbReference type="Proteomes" id="UP001055879"/>
    </source>
</evidence>